<evidence type="ECO:0000313" key="3">
    <source>
        <dbReference type="Proteomes" id="UP000078454"/>
    </source>
</evidence>
<feature type="transmembrane region" description="Helical" evidence="1">
    <location>
        <begin position="53"/>
        <end position="75"/>
    </location>
</feature>
<organism evidence="2 3">
    <name type="scientific">Paenibacillus oryzisoli</name>
    <dbReference type="NCBI Taxonomy" id="1850517"/>
    <lineage>
        <taxon>Bacteria</taxon>
        <taxon>Bacillati</taxon>
        <taxon>Bacillota</taxon>
        <taxon>Bacilli</taxon>
        <taxon>Bacillales</taxon>
        <taxon>Paenibacillaceae</taxon>
        <taxon>Paenibacillus</taxon>
    </lineage>
</organism>
<name>A0A198A8B0_9BACL</name>
<proteinExistence type="predicted"/>
<accession>A0A198A8B0</accession>
<evidence type="ECO:0000313" key="2">
    <source>
        <dbReference type="EMBL" id="OAS17412.1"/>
    </source>
</evidence>
<keyword evidence="1" id="KW-1133">Transmembrane helix</keyword>
<keyword evidence="1" id="KW-0472">Membrane</keyword>
<keyword evidence="3" id="KW-1185">Reference proteome</keyword>
<keyword evidence="1" id="KW-0812">Transmembrane</keyword>
<dbReference type="Proteomes" id="UP000078454">
    <property type="component" value="Unassembled WGS sequence"/>
</dbReference>
<comment type="caution">
    <text evidence="2">The sequence shown here is derived from an EMBL/GenBank/DDBJ whole genome shotgun (WGS) entry which is preliminary data.</text>
</comment>
<dbReference type="OrthoDB" id="2664992at2"/>
<reference evidence="2 3" key="1">
    <citation type="submission" date="2016-05" db="EMBL/GenBank/DDBJ databases">
        <title>Paenibacillus sp. 1ZS3-15 nov., isolated from the rhizosphere soil.</title>
        <authorList>
            <person name="Zhang X.X."/>
            <person name="Zhang J."/>
        </authorList>
    </citation>
    <scope>NUCLEOTIDE SEQUENCE [LARGE SCALE GENOMIC DNA]</scope>
    <source>
        <strain evidence="2 3">1ZS3-15</strain>
    </source>
</reference>
<evidence type="ECO:0000256" key="1">
    <source>
        <dbReference type="SAM" id="Phobius"/>
    </source>
</evidence>
<dbReference type="EMBL" id="LYPB01000072">
    <property type="protein sequence ID" value="OAS17412.1"/>
    <property type="molecule type" value="Genomic_DNA"/>
</dbReference>
<sequence>MSETKIHETQPEKLKMYNNDNFVDENLRSIQNVEGGGPIGKIDLHTMPRPLKAFGYVFFSLLMVFGAIIVVVSLLR</sequence>
<protein>
    <submittedName>
        <fullName evidence="2">Uncharacterized protein</fullName>
    </submittedName>
</protein>
<gene>
    <name evidence="2" type="ORF">A8708_21820</name>
</gene>
<dbReference type="AlphaFoldDB" id="A0A198A8B0"/>
<dbReference type="RefSeq" id="WP_068665879.1">
    <property type="nucleotide sequence ID" value="NZ_LYPB01000072.1"/>
</dbReference>